<sequence>MRALRVGVARFGPFVAVRRLLGISTILVLFSAGALAMVAYGEYEDGNRPFPPFPDPGSIEIWPNDPRQAINVYLDFRPSIHTSNLDILVAPVPENAGVCSGARVVVVNSYLRDVRSNGRSLWTETDQPYEFELPCEPGHGFSLKVTLSETMLKTSGAITVVSLPQVLVASLEAPASSASTILWTVQSAYPGDLKPETVSKTYEPPGLQWRTLISEYDWRYDAPYGIFTSLSAEKAADRSTFWSGLMAGAAVSLLAWAGQLVVDRRQVRRQAQQRQREVSPEVLAGMVGDVVAGRVLASLEERDQMRKAAENRGLWRSFLRLLGSR</sequence>
<evidence type="ECO:0000256" key="1">
    <source>
        <dbReference type="SAM" id="Phobius"/>
    </source>
</evidence>
<proteinExistence type="predicted"/>
<keyword evidence="1" id="KW-0812">Transmembrane</keyword>
<evidence type="ECO:0000313" key="2">
    <source>
        <dbReference type="EMBL" id="NJP98455.1"/>
    </source>
</evidence>
<accession>A0ABX1BL56</accession>
<keyword evidence="1" id="KW-0472">Membrane</keyword>
<name>A0ABX1BL56_9ACTN</name>
<feature type="transmembrane region" description="Helical" evidence="1">
    <location>
        <begin position="20"/>
        <end position="40"/>
    </location>
</feature>
<gene>
    <name evidence="2" type="ORF">HCN51_55085</name>
</gene>
<reference evidence="2 3" key="1">
    <citation type="submission" date="2020-03" db="EMBL/GenBank/DDBJ databases">
        <title>WGS of actinomycetes isolated from Thailand.</title>
        <authorList>
            <person name="Thawai C."/>
        </authorList>
    </citation>
    <scope>NUCLEOTIDE SEQUENCE [LARGE SCALE GENOMIC DNA]</scope>
    <source>
        <strain evidence="2 3">FMUSA5-5</strain>
    </source>
</reference>
<dbReference type="RefSeq" id="WP_168021769.1">
    <property type="nucleotide sequence ID" value="NZ_JAATEP010000092.1"/>
</dbReference>
<dbReference type="Proteomes" id="UP000696294">
    <property type="component" value="Unassembled WGS sequence"/>
</dbReference>
<dbReference type="EMBL" id="JAATEP010000092">
    <property type="protein sequence ID" value="NJP98455.1"/>
    <property type="molecule type" value="Genomic_DNA"/>
</dbReference>
<comment type="caution">
    <text evidence="2">The sequence shown here is derived from an EMBL/GenBank/DDBJ whole genome shotgun (WGS) entry which is preliminary data.</text>
</comment>
<organism evidence="2 3">
    <name type="scientific">Nonomuraea composti</name>
    <dbReference type="NCBI Taxonomy" id="2720023"/>
    <lineage>
        <taxon>Bacteria</taxon>
        <taxon>Bacillati</taxon>
        <taxon>Actinomycetota</taxon>
        <taxon>Actinomycetes</taxon>
        <taxon>Streptosporangiales</taxon>
        <taxon>Streptosporangiaceae</taxon>
        <taxon>Nonomuraea</taxon>
    </lineage>
</organism>
<keyword evidence="1" id="KW-1133">Transmembrane helix</keyword>
<protein>
    <submittedName>
        <fullName evidence="2">Uncharacterized protein</fullName>
    </submittedName>
</protein>
<feature type="transmembrane region" description="Helical" evidence="1">
    <location>
        <begin position="241"/>
        <end position="262"/>
    </location>
</feature>
<keyword evidence="3" id="KW-1185">Reference proteome</keyword>
<evidence type="ECO:0000313" key="3">
    <source>
        <dbReference type="Proteomes" id="UP000696294"/>
    </source>
</evidence>